<keyword evidence="3" id="KW-1185">Reference proteome</keyword>
<gene>
    <name evidence="1" type="ORF">PHYPA_026104</name>
</gene>
<proteinExistence type="predicted"/>
<evidence type="ECO:0000313" key="3">
    <source>
        <dbReference type="Proteomes" id="UP000006727"/>
    </source>
</evidence>
<accession>A0A2K1IRS7</accession>
<name>A0A2K1IRS7_PHYPA</name>
<sequence>MAPETRGYTTRLGWCSRRRAFCFLKQYNATPNGHSTTAVTRNATTPSVGPTILHRHGFWCVPHCTHNGIAIALSLAHSLGNLIAPARSLLSIATSKSKILSPTSKGSKNVQQLLR</sequence>
<organism evidence="1">
    <name type="scientific">Physcomitrium patens</name>
    <name type="common">Spreading-leaved earth moss</name>
    <name type="synonym">Physcomitrella patens</name>
    <dbReference type="NCBI Taxonomy" id="3218"/>
    <lineage>
        <taxon>Eukaryota</taxon>
        <taxon>Viridiplantae</taxon>
        <taxon>Streptophyta</taxon>
        <taxon>Embryophyta</taxon>
        <taxon>Bryophyta</taxon>
        <taxon>Bryophytina</taxon>
        <taxon>Bryopsida</taxon>
        <taxon>Funariidae</taxon>
        <taxon>Funariales</taxon>
        <taxon>Funariaceae</taxon>
        <taxon>Physcomitrium</taxon>
    </lineage>
</organism>
<dbReference type="Gramene" id="Pp3c21_13209V3.1">
    <property type="protein sequence ID" value="PAC:32916878.CDS.1"/>
    <property type="gene ID" value="Pp3c21_13209"/>
</dbReference>
<reference evidence="1 3" key="1">
    <citation type="journal article" date="2008" name="Science">
        <title>The Physcomitrella genome reveals evolutionary insights into the conquest of land by plants.</title>
        <authorList>
            <person name="Rensing S."/>
            <person name="Lang D."/>
            <person name="Zimmer A."/>
            <person name="Terry A."/>
            <person name="Salamov A."/>
            <person name="Shapiro H."/>
            <person name="Nishiyama T."/>
            <person name="Perroud P.-F."/>
            <person name="Lindquist E."/>
            <person name="Kamisugi Y."/>
            <person name="Tanahashi T."/>
            <person name="Sakakibara K."/>
            <person name="Fujita T."/>
            <person name="Oishi K."/>
            <person name="Shin-I T."/>
            <person name="Kuroki Y."/>
            <person name="Toyoda A."/>
            <person name="Suzuki Y."/>
            <person name="Hashimoto A."/>
            <person name="Yamaguchi K."/>
            <person name="Sugano A."/>
            <person name="Kohara Y."/>
            <person name="Fujiyama A."/>
            <person name="Anterola A."/>
            <person name="Aoki S."/>
            <person name="Ashton N."/>
            <person name="Barbazuk W.B."/>
            <person name="Barker E."/>
            <person name="Bennetzen J."/>
            <person name="Bezanilla M."/>
            <person name="Blankenship R."/>
            <person name="Cho S.H."/>
            <person name="Dutcher S."/>
            <person name="Estelle M."/>
            <person name="Fawcett J.A."/>
            <person name="Gundlach H."/>
            <person name="Hanada K."/>
            <person name="Heyl A."/>
            <person name="Hicks K.A."/>
            <person name="Hugh J."/>
            <person name="Lohr M."/>
            <person name="Mayer K."/>
            <person name="Melkozernov A."/>
            <person name="Murata T."/>
            <person name="Nelson D."/>
            <person name="Pils B."/>
            <person name="Prigge M."/>
            <person name="Reiss B."/>
            <person name="Renner T."/>
            <person name="Rombauts S."/>
            <person name="Rushton P."/>
            <person name="Sanderfoot A."/>
            <person name="Schween G."/>
            <person name="Shiu S.-H."/>
            <person name="Stueber K."/>
            <person name="Theodoulou F.L."/>
            <person name="Tu H."/>
            <person name="Van de Peer Y."/>
            <person name="Verrier P.J."/>
            <person name="Waters E."/>
            <person name="Wood A."/>
            <person name="Yang L."/>
            <person name="Cove D."/>
            <person name="Cuming A."/>
            <person name="Hasebe M."/>
            <person name="Lucas S."/>
            <person name="Mishler D.B."/>
            <person name="Reski R."/>
            <person name="Grigoriev I."/>
            <person name="Quatrano R.S."/>
            <person name="Boore J.L."/>
        </authorList>
    </citation>
    <scope>NUCLEOTIDE SEQUENCE [LARGE SCALE GENOMIC DNA]</scope>
    <source>
        <strain evidence="2 3">cv. Gransden 2004</strain>
    </source>
</reference>
<reference evidence="1 3" key="2">
    <citation type="journal article" date="2018" name="Plant J.">
        <title>The Physcomitrella patens chromosome-scale assembly reveals moss genome structure and evolution.</title>
        <authorList>
            <person name="Lang D."/>
            <person name="Ullrich K.K."/>
            <person name="Murat F."/>
            <person name="Fuchs J."/>
            <person name="Jenkins J."/>
            <person name="Haas F.B."/>
            <person name="Piednoel M."/>
            <person name="Gundlach H."/>
            <person name="Van Bel M."/>
            <person name="Meyberg R."/>
            <person name="Vives C."/>
            <person name="Morata J."/>
            <person name="Symeonidi A."/>
            <person name="Hiss M."/>
            <person name="Muchero W."/>
            <person name="Kamisugi Y."/>
            <person name="Saleh O."/>
            <person name="Blanc G."/>
            <person name="Decker E.L."/>
            <person name="van Gessel N."/>
            <person name="Grimwood J."/>
            <person name="Hayes R.D."/>
            <person name="Graham S.W."/>
            <person name="Gunter L.E."/>
            <person name="McDaniel S.F."/>
            <person name="Hoernstein S.N.W."/>
            <person name="Larsson A."/>
            <person name="Li F.W."/>
            <person name="Perroud P.F."/>
            <person name="Phillips J."/>
            <person name="Ranjan P."/>
            <person name="Rokshar D.S."/>
            <person name="Rothfels C.J."/>
            <person name="Schneider L."/>
            <person name="Shu S."/>
            <person name="Stevenson D.W."/>
            <person name="Thummler F."/>
            <person name="Tillich M."/>
            <person name="Villarreal Aguilar J.C."/>
            <person name="Widiez T."/>
            <person name="Wong G.K."/>
            <person name="Wymore A."/>
            <person name="Zhang Y."/>
            <person name="Zimmer A.D."/>
            <person name="Quatrano R.S."/>
            <person name="Mayer K.F.X."/>
            <person name="Goodstein D."/>
            <person name="Casacuberta J.M."/>
            <person name="Vandepoele K."/>
            <person name="Reski R."/>
            <person name="Cuming A.C."/>
            <person name="Tuskan G.A."/>
            <person name="Maumus F."/>
            <person name="Salse J."/>
            <person name="Schmutz J."/>
            <person name="Rensing S.A."/>
        </authorList>
    </citation>
    <scope>NUCLEOTIDE SEQUENCE [LARGE SCALE GENOMIC DNA]</scope>
    <source>
        <strain evidence="2 3">cv. Gransden 2004</strain>
    </source>
</reference>
<reference evidence="2" key="3">
    <citation type="submission" date="2020-12" db="UniProtKB">
        <authorList>
            <consortium name="EnsemblPlants"/>
        </authorList>
    </citation>
    <scope>IDENTIFICATION</scope>
</reference>
<dbReference type="EMBL" id="ABEU02000021">
    <property type="protein sequence ID" value="PNR31980.1"/>
    <property type="molecule type" value="Genomic_DNA"/>
</dbReference>
<evidence type="ECO:0000313" key="1">
    <source>
        <dbReference type="EMBL" id="PNR31980.1"/>
    </source>
</evidence>
<protein>
    <submittedName>
        <fullName evidence="1 2">Uncharacterized protein</fullName>
    </submittedName>
</protein>
<dbReference type="AlphaFoldDB" id="A0A2K1IRS7"/>
<dbReference type="InParanoid" id="A0A2K1IRS7"/>
<evidence type="ECO:0000313" key="2">
    <source>
        <dbReference type="EnsemblPlants" id="PAC:32916878.CDS.1"/>
    </source>
</evidence>
<dbReference type="EnsemblPlants" id="Pp3c21_13209V3.1">
    <property type="protein sequence ID" value="PAC:32916878.CDS.1"/>
    <property type="gene ID" value="Pp3c21_13209"/>
</dbReference>
<dbReference type="Proteomes" id="UP000006727">
    <property type="component" value="Chromosome 21"/>
</dbReference>